<dbReference type="Pfam" id="PF09343">
    <property type="entry name" value="DUF2460"/>
    <property type="match status" value="1"/>
</dbReference>
<feature type="domain" description="Non-contractile tail sheath TIM barrel" evidence="3">
    <location>
        <begin position="211"/>
        <end position="556"/>
    </location>
</feature>
<evidence type="ECO:0000259" key="2">
    <source>
        <dbReference type="Pfam" id="PF23844"/>
    </source>
</evidence>
<organism evidence="4 5">
    <name type="scientific">Blastomonas natatoria</name>
    <dbReference type="NCBI Taxonomy" id="34015"/>
    <lineage>
        <taxon>Bacteria</taxon>
        <taxon>Pseudomonadati</taxon>
        <taxon>Pseudomonadota</taxon>
        <taxon>Alphaproteobacteria</taxon>
        <taxon>Sphingomonadales</taxon>
        <taxon>Sphingomonadaceae</taxon>
        <taxon>Blastomonas</taxon>
    </lineage>
</organism>
<reference evidence="4 5" key="1">
    <citation type="submission" date="2018-05" db="EMBL/GenBank/DDBJ databases">
        <title>Genomic Encyclopedia of Type Strains, Phase IV (KMG-IV): sequencing the most valuable type-strain genomes for metagenomic binning, comparative biology and taxonomic classification.</title>
        <authorList>
            <person name="Goeker M."/>
        </authorList>
    </citation>
    <scope>NUCLEOTIDE SEQUENCE [LARGE SCALE GENOMIC DNA]</scope>
    <source>
        <strain evidence="4 5">DSM 3183</strain>
    </source>
</reference>
<protein>
    <submittedName>
        <fullName evidence="4">Uncharacterized protein (TIGR02217 family)</fullName>
    </submittedName>
</protein>
<dbReference type="Pfam" id="PF23844">
    <property type="entry name" value="NCTSP_N"/>
    <property type="match status" value="1"/>
</dbReference>
<name>A0A2V3V8J0_9SPHN</name>
<proteinExistence type="predicted"/>
<evidence type="ECO:0000313" key="5">
    <source>
        <dbReference type="Proteomes" id="UP000248014"/>
    </source>
</evidence>
<feature type="domain" description="DUF2460" evidence="1">
    <location>
        <begin position="573"/>
        <end position="774"/>
    </location>
</feature>
<evidence type="ECO:0000259" key="3">
    <source>
        <dbReference type="Pfam" id="PF23845"/>
    </source>
</evidence>
<keyword evidence="5" id="KW-1185">Reference proteome</keyword>
<dbReference type="RefSeq" id="WP_110297934.1">
    <property type="nucleotide sequence ID" value="NZ_QJJM01000003.1"/>
</dbReference>
<accession>A0A2V3V8J0</accession>
<feature type="domain" description="Non-contractile tail sheath N-terminal" evidence="2">
    <location>
        <begin position="17"/>
        <end position="206"/>
    </location>
</feature>
<comment type="caution">
    <text evidence="4">The sequence shown here is derived from an EMBL/GenBank/DDBJ whole genome shotgun (WGS) entry which is preliminary data.</text>
</comment>
<dbReference type="NCBIfam" id="TIGR02217">
    <property type="entry name" value="chp_TIGR02217"/>
    <property type="match status" value="1"/>
</dbReference>
<dbReference type="OrthoDB" id="1685145at2"/>
<dbReference type="EMBL" id="QJJM01000003">
    <property type="protein sequence ID" value="PXW78142.1"/>
    <property type="molecule type" value="Genomic_DNA"/>
</dbReference>
<dbReference type="InterPro" id="IPR011740">
    <property type="entry name" value="DUF2460"/>
</dbReference>
<sequence>MPYWLCKAGRDQARSHVQRFDPRFWTVNFPRPMMASVVTPAPDALRVDVQFHDRDALAGLIWDSEDHFDHPLLAYATDRDYSRTSLSFRWRSSGIKPLDAVHGPTLTVEGRDAAGVPRSWYVRLWNYASGTPEDARIRLPFSALSGGFALPDEAEPVYPADIDRMFISLVPPGYDATPGPLASPADGWVELTEIACDGARSILEIGDVLVPPHGLAMATAYDDSFNLAPARIVRNIIGLGYRGSINHYVGMSHYFSLARVGEDLLVTTAGGAICPPCAAWHRNLAHEAKRWGLSPIISLSYELFDVHCPSGWKQRAENGDPALTGWEPPSTLLSPANPDAMGYLQAVGVAFAQIMAQADLPVRFQVGEPWWWIMPDGRICLYDHAASEAFGTASVSIPSIRGPMNAAQTSMLDQAGAILADSTLALVGAVRAAVAPRPVESLVLVYLPTVLDSAAPEARRANVPLGWAWPAFDVLQLEDYDWVIEGRFADHQAGLDLMQQRLGYPLARQHYMSGFVLRPEQAQVWANIALSADMAKGRGVAETLIWALPQVTRDGFTYFDLQPEGAEAMQAFDDVLFPLAIGREAECTSRFSTQVFQSVSGHETRNSLWADASLSFDVGPGIRSEADCADLVRFFRARRGAARGFRLRDPLDCSSAEDGAAPHHSDQLLGEGDGVRSDFALIKHYGDPTEGQQRRITRPVEGSLLVSIDGAPVNGWSLQQGGVVRFATPPAPGAEIRAGYLFDVPVRFATDELTVGAATFAAGVAASVPLVEIREAV</sequence>
<gene>
    <name evidence="4" type="ORF">C7451_103250</name>
</gene>
<dbReference type="InterPro" id="IPR057102">
    <property type="entry name" value="NCTSP_N"/>
</dbReference>
<dbReference type="AlphaFoldDB" id="A0A2V3V8J0"/>
<dbReference type="InterPro" id="IPR057122">
    <property type="entry name" value="TIM-barrel_NCTSP"/>
</dbReference>
<evidence type="ECO:0000259" key="1">
    <source>
        <dbReference type="Pfam" id="PF09343"/>
    </source>
</evidence>
<dbReference type="Proteomes" id="UP000248014">
    <property type="component" value="Unassembled WGS sequence"/>
</dbReference>
<dbReference type="Pfam" id="PF23845">
    <property type="entry name" value="TIM-barrel_NCTSP"/>
    <property type="match status" value="1"/>
</dbReference>
<evidence type="ECO:0000313" key="4">
    <source>
        <dbReference type="EMBL" id="PXW78142.1"/>
    </source>
</evidence>